<keyword evidence="1" id="KW-0812">Transmembrane</keyword>
<evidence type="ECO:0000256" key="1">
    <source>
        <dbReference type="SAM" id="Phobius"/>
    </source>
</evidence>
<accession>A0A202BW14</accession>
<dbReference type="RefSeq" id="WP_087710721.1">
    <property type="nucleotide sequence ID" value="NZ_MVAG01000128.1"/>
</dbReference>
<reference evidence="3" key="1">
    <citation type="submission" date="2017-02" db="EMBL/GenBank/DDBJ databases">
        <authorList>
            <person name="Tetz G."/>
            <person name="Tetz V."/>
        </authorList>
    </citation>
    <scope>NUCLEOTIDE SEQUENCE [LARGE SCALE GENOMIC DNA]</scope>
    <source>
        <strain evidence="3">VT16-26</strain>
    </source>
</reference>
<gene>
    <name evidence="2" type="ORF">B0E34_14985</name>
</gene>
<dbReference type="EMBL" id="MVAG01000128">
    <property type="protein sequence ID" value="OVE55532.1"/>
    <property type="molecule type" value="Genomic_DNA"/>
</dbReference>
<protein>
    <submittedName>
        <fullName evidence="2">Uncharacterized protein</fullName>
    </submittedName>
</protein>
<keyword evidence="1" id="KW-1133">Transmembrane helix</keyword>
<evidence type="ECO:0000313" key="2">
    <source>
        <dbReference type="EMBL" id="OVE55532.1"/>
    </source>
</evidence>
<evidence type="ECO:0000313" key="3">
    <source>
        <dbReference type="Proteomes" id="UP000196355"/>
    </source>
</evidence>
<sequence>MKTILTNRISFGIGESFSTIFLILFLLSICVFIYRVSKNKQNEKYKFTLVSLSLLLTLHLIIFPFIYTLMLKNNPASFEFKTTIHTNQKKIVLNEWINDSRSLPHEIKDLEEIKLSNYSILKMQIKELKRLTFTRDYVIHCDVNFNIRRDFVGTIYIFNKEGVLKNKLDTFWKSRRNRFN</sequence>
<keyword evidence="1" id="KW-0472">Membrane</keyword>
<name>A0A202BW14_9FLAO</name>
<proteinExistence type="predicted"/>
<feature type="transmembrane region" description="Helical" evidence="1">
    <location>
        <begin position="49"/>
        <end position="70"/>
    </location>
</feature>
<comment type="caution">
    <text evidence="2">The sequence shown here is derived from an EMBL/GenBank/DDBJ whole genome shotgun (WGS) entry which is preliminary data.</text>
</comment>
<organism evidence="2 3">
    <name type="scientific">Chryseobacterium mucoviscidosis</name>
    <dbReference type="NCBI Taxonomy" id="1945581"/>
    <lineage>
        <taxon>Bacteria</taxon>
        <taxon>Pseudomonadati</taxon>
        <taxon>Bacteroidota</taxon>
        <taxon>Flavobacteriia</taxon>
        <taxon>Flavobacteriales</taxon>
        <taxon>Weeksellaceae</taxon>
        <taxon>Chryseobacterium group</taxon>
        <taxon>Chryseobacterium</taxon>
    </lineage>
</organism>
<dbReference type="AlphaFoldDB" id="A0A202BW14"/>
<feature type="transmembrane region" description="Helical" evidence="1">
    <location>
        <begin position="20"/>
        <end position="37"/>
    </location>
</feature>
<keyword evidence="3" id="KW-1185">Reference proteome</keyword>
<dbReference type="Proteomes" id="UP000196355">
    <property type="component" value="Unassembled WGS sequence"/>
</dbReference>